<dbReference type="Proteomes" id="UP001236014">
    <property type="component" value="Chromosome"/>
</dbReference>
<dbReference type="AlphaFoldDB" id="A0A9Y2MYH4"/>
<dbReference type="InterPro" id="IPR007213">
    <property type="entry name" value="Ppm1/Ppm2/Tcmp"/>
</dbReference>
<dbReference type="GO" id="GO:0032259">
    <property type="term" value="P:methylation"/>
    <property type="evidence" value="ECO:0007669"/>
    <property type="project" value="UniProtKB-KW"/>
</dbReference>
<evidence type="ECO:0000256" key="5">
    <source>
        <dbReference type="ARBA" id="ARBA00022691"/>
    </source>
</evidence>
<protein>
    <recommendedName>
        <fullName evidence="6">S-adenosyl-L-methionine-dependent methyltransferase</fullName>
        <ecNumber evidence="6">2.1.1.-</ecNumber>
    </recommendedName>
</protein>
<dbReference type="EMBL" id="CP127294">
    <property type="protein sequence ID" value="WIX81653.1"/>
    <property type="molecule type" value="Genomic_DNA"/>
</dbReference>
<dbReference type="PANTHER" id="PTHR43619">
    <property type="entry name" value="S-ADENOSYL-L-METHIONINE-DEPENDENT METHYLTRANSFERASE YKTD-RELATED"/>
    <property type="match status" value="1"/>
</dbReference>
<dbReference type="RefSeq" id="WP_285972240.1">
    <property type="nucleotide sequence ID" value="NZ_CP127294.1"/>
</dbReference>
<evidence type="ECO:0000256" key="4">
    <source>
        <dbReference type="ARBA" id="ARBA00022679"/>
    </source>
</evidence>
<comment type="function">
    <text evidence="1 6">Exhibits S-adenosyl-L-methionine-dependent methyltransferase activity.</text>
</comment>
<sequence>MSDSDLAAGVSSTALMVAAARAIETHHPHSLLHDEYAEHFVRSANSPVALPTRIEDVELGDADPFWGHLGRFFAVRARTFDDFLVDSAPHTPQLVFLGAGLDTRGLRLGLPPSVTGFEIDRHDVLTFKTKVLDSLGARAPFPTIC</sequence>
<gene>
    <name evidence="7" type="ORF">QRX50_13265</name>
</gene>
<comment type="similarity">
    <text evidence="2 6">Belongs to the UPF0677 family.</text>
</comment>
<proteinExistence type="inferred from homology"/>
<dbReference type="InterPro" id="IPR011610">
    <property type="entry name" value="SAM_mthyl_Trfase_ML2640-like"/>
</dbReference>
<organism evidence="7 8">
    <name type="scientific">Amycolatopsis carbonis</name>
    <dbReference type="NCBI Taxonomy" id="715471"/>
    <lineage>
        <taxon>Bacteria</taxon>
        <taxon>Bacillati</taxon>
        <taxon>Actinomycetota</taxon>
        <taxon>Actinomycetes</taxon>
        <taxon>Pseudonocardiales</taxon>
        <taxon>Pseudonocardiaceae</taxon>
        <taxon>Amycolatopsis</taxon>
    </lineage>
</organism>
<dbReference type="EC" id="2.1.1.-" evidence="6"/>
<dbReference type="Pfam" id="PF04072">
    <property type="entry name" value="LCM"/>
    <property type="match status" value="1"/>
</dbReference>
<keyword evidence="8" id="KW-1185">Reference proteome</keyword>
<reference evidence="7 8" key="1">
    <citation type="submission" date="2023-06" db="EMBL/GenBank/DDBJ databases">
        <authorList>
            <person name="Oyuntsetseg B."/>
            <person name="Kim S.B."/>
        </authorList>
    </citation>
    <scope>NUCLEOTIDE SEQUENCE [LARGE SCALE GENOMIC DNA]</scope>
    <source>
        <strain evidence="7 8">2-15</strain>
    </source>
</reference>
<dbReference type="NCBIfam" id="TIGR00027">
    <property type="entry name" value="mthyl_TIGR00027"/>
    <property type="match status" value="1"/>
</dbReference>
<dbReference type="PANTHER" id="PTHR43619:SF2">
    <property type="entry name" value="S-ADENOSYL-L-METHIONINE-DEPENDENT METHYLTRANSFERASES SUPERFAMILY PROTEIN"/>
    <property type="match status" value="1"/>
</dbReference>
<evidence type="ECO:0000313" key="7">
    <source>
        <dbReference type="EMBL" id="WIX81653.1"/>
    </source>
</evidence>
<evidence type="ECO:0000256" key="2">
    <source>
        <dbReference type="ARBA" id="ARBA00008138"/>
    </source>
</evidence>
<dbReference type="InterPro" id="IPR029063">
    <property type="entry name" value="SAM-dependent_MTases_sf"/>
</dbReference>
<keyword evidence="4 7" id="KW-0808">Transferase</keyword>
<evidence type="ECO:0000256" key="3">
    <source>
        <dbReference type="ARBA" id="ARBA00022603"/>
    </source>
</evidence>
<name>A0A9Y2MYH4_9PSEU</name>
<keyword evidence="5 6" id="KW-0949">S-adenosyl-L-methionine</keyword>
<dbReference type="KEGG" id="acab:QRX50_13265"/>
<evidence type="ECO:0000256" key="6">
    <source>
        <dbReference type="RuleBase" id="RU362030"/>
    </source>
</evidence>
<keyword evidence="3 6" id="KW-0489">Methyltransferase</keyword>
<dbReference type="Gene3D" id="3.40.50.150">
    <property type="entry name" value="Vaccinia Virus protein VP39"/>
    <property type="match status" value="1"/>
</dbReference>
<dbReference type="SUPFAM" id="SSF53335">
    <property type="entry name" value="S-adenosyl-L-methionine-dependent methyltransferases"/>
    <property type="match status" value="1"/>
</dbReference>
<evidence type="ECO:0000313" key="8">
    <source>
        <dbReference type="Proteomes" id="UP001236014"/>
    </source>
</evidence>
<accession>A0A9Y2MYH4</accession>
<evidence type="ECO:0000256" key="1">
    <source>
        <dbReference type="ARBA" id="ARBA00003907"/>
    </source>
</evidence>
<dbReference type="GO" id="GO:0008168">
    <property type="term" value="F:methyltransferase activity"/>
    <property type="evidence" value="ECO:0007669"/>
    <property type="project" value="UniProtKB-UniRule"/>
</dbReference>